<reference evidence="1" key="1">
    <citation type="submission" date="2021-02" db="EMBL/GenBank/DDBJ databases">
        <authorList>
            <person name="Dougan E. K."/>
            <person name="Rhodes N."/>
            <person name="Thang M."/>
            <person name="Chan C."/>
        </authorList>
    </citation>
    <scope>NUCLEOTIDE SEQUENCE</scope>
</reference>
<dbReference type="AlphaFoldDB" id="A0A812NGY2"/>
<dbReference type="Proteomes" id="UP000601435">
    <property type="component" value="Unassembled WGS sequence"/>
</dbReference>
<organism evidence="1 2">
    <name type="scientific">Symbiodinium necroappetens</name>
    <dbReference type="NCBI Taxonomy" id="1628268"/>
    <lineage>
        <taxon>Eukaryota</taxon>
        <taxon>Sar</taxon>
        <taxon>Alveolata</taxon>
        <taxon>Dinophyceae</taxon>
        <taxon>Suessiales</taxon>
        <taxon>Symbiodiniaceae</taxon>
        <taxon>Symbiodinium</taxon>
    </lineage>
</organism>
<proteinExistence type="predicted"/>
<name>A0A812NGY2_9DINO</name>
<sequence>MWMLASFGLRSRPVPAPAMLGGSMPKGASKQKHSTRASCRTWLLACVTFAILGVQQIKMFVTLPQTSRQSEPMDSRRRALILGGMSFAAFEDQAHAASSAAAKIKECQAEASKIVGGLESTAKNALAMTPGQVAEQQARGPPKLGSFETLEGPCSTSALRAAADSLAASPPAGLTRYELQRLQDAPKRIVEARTAIVEANANKQGPRLFGAVRKYMDASGSLLVGIP</sequence>
<evidence type="ECO:0000313" key="2">
    <source>
        <dbReference type="Proteomes" id="UP000601435"/>
    </source>
</evidence>
<dbReference type="EMBL" id="CAJNJA010012851">
    <property type="protein sequence ID" value="CAE7306513.1"/>
    <property type="molecule type" value="Genomic_DNA"/>
</dbReference>
<protein>
    <submittedName>
        <fullName evidence="1">Uncharacterized protein</fullName>
    </submittedName>
</protein>
<gene>
    <name evidence="1" type="ORF">SNEC2469_LOCUS7605</name>
</gene>
<keyword evidence="2" id="KW-1185">Reference proteome</keyword>
<dbReference type="OrthoDB" id="428573at2759"/>
<evidence type="ECO:0000313" key="1">
    <source>
        <dbReference type="EMBL" id="CAE7306513.1"/>
    </source>
</evidence>
<comment type="caution">
    <text evidence="1">The sequence shown here is derived from an EMBL/GenBank/DDBJ whole genome shotgun (WGS) entry which is preliminary data.</text>
</comment>
<accession>A0A812NGY2</accession>